<protein>
    <submittedName>
        <fullName evidence="1">Uncharacterized protein</fullName>
    </submittedName>
</protein>
<evidence type="ECO:0000313" key="2">
    <source>
        <dbReference type="Proteomes" id="UP000230002"/>
    </source>
</evidence>
<gene>
    <name evidence="1" type="ORF">GSI_04431</name>
</gene>
<sequence>MNQPPVGDDFEVINLTISPDRVLEQYHAYGSTTFPRSLVDTLRFTSRGTNCGGRFEVSPSGDPGADEFVVDIDVLFRAEDALDDLLVCRLHPGHGEYGIGISTGDRPISYNHARSLNFRVHLRLPVPDIPVDAPLRIRNLSTHMPLFSHYLQDLAGTAFFEGVALSTVDAPIRVESLAGDNFSFVTVNGGIHGNLLVSETIVARTKNGPIALTAHLMSDESRGQPTRMTLQTDNGPIQSNISLISTAPNATGGAFNVTANTTNGPLTVVFQDAPVNSLLNASLQTCNAPARVAMHSTFEGRYELHGFAFFSPSVRVLPAQDPTGRRRRRDLATTSSGMGVVRGYVRWQPTSAGGNGQGREGYVTVRTTNAPLDAAF</sequence>
<dbReference type="EMBL" id="AYKW01000007">
    <property type="protein sequence ID" value="PIL33806.1"/>
    <property type="molecule type" value="Genomic_DNA"/>
</dbReference>
<dbReference type="STRING" id="1077348.A0A2G8SJ55"/>
<reference evidence="1 2" key="1">
    <citation type="journal article" date="2015" name="Sci. Rep.">
        <title>Chromosome-level genome map provides insights into diverse defense mechanisms in the medicinal fungus Ganoderma sinense.</title>
        <authorList>
            <person name="Zhu Y."/>
            <person name="Xu J."/>
            <person name="Sun C."/>
            <person name="Zhou S."/>
            <person name="Xu H."/>
            <person name="Nelson D.R."/>
            <person name="Qian J."/>
            <person name="Song J."/>
            <person name="Luo H."/>
            <person name="Xiang L."/>
            <person name="Li Y."/>
            <person name="Xu Z."/>
            <person name="Ji A."/>
            <person name="Wang L."/>
            <person name="Lu S."/>
            <person name="Hayward A."/>
            <person name="Sun W."/>
            <person name="Li X."/>
            <person name="Schwartz D.C."/>
            <person name="Wang Y."/>
            <person name="Chen S."/>
        </authorList>
    </citation>
    <scope>NUCLEOTIDE SEQUENCE [LARGE SCALE GENOMIC DNA]</scope>
    <source>
        <strain evidence="1 2">ZZ0214-1</strain>
    </source>
</reference>
<comment type="caution">
    <text evidence="1">The sequence shown here is derived from an EMBL/GenBank/DDBJ whole genome shotgun (WGS) entry which is preliminary data.</text>
</comment>
<organism evidence="1 2">
    <name type="scientific">Ganoderma sinense ZZ0214-1</name>
    <dbReference type="NCBI Taxonomy" id="1077348"/>
    <lineage>
        <taxon>Eukaryota</taxon>
        <taxon>Fungi</taxon>
        <taxon>Dikarya</taxon>
        <taxon>Basidiomycota</taxon>
        <taxon>Agaricomycotina</taxon>
        <taxon>Agaricomycetes</taxon>
        <taxon>Polyporales</taxon>
        <taxon>Polyporaceae</taxon>
        <taxon>Ganoderma</taxon>
    </lineage>
</organism>
<dbReference type="Proteomes" id="UP000230002">
    <property type="component" value="Unassembled WGS sequence"/>
</dbReference>
<proteinExistence type="predicted"/>
<evidence type="ECO:0000313" key="1">
    <source>
        <dbReference type="EMBL" id="PIL33806.1"/>
    </source>
</evidence>
<accession>A0A2G8SJ55</accession>
<name>A0A2G8SJ55_9APHY</name>
<dbReference type="OrthoDB" id="5570013at2759"/>
<keyword evidence="2" id="KW-1185">Reference proteome</keyword>
<dbReference type="AlphaFoldDB" id="A0A2G8SJ55"/>